<dbReference type="InterPro" id="IPR037523">
    <property type="entry name" value="VOC_core"/>
</dbReference>
<gene>
    <name evidence="2" type="ORF">SAMN05216456_0209</name>
</gene>
<dbReference type="PROSITE" id="PS51819">
    <property type="entry name" value="VOC"/>
    <property type="match status" value="1"/>
</dbReference>
<protein>
    <submittedName>
        <fullName evidence="2">Glyoxalase/Bleomycin resistance protein/Dioxygenase superfamily protein</fullName>
    </submittedName>
</protein>
<dbReference type="STRING" id="429728.SAMN05216456_0209"/>
<keyword evidence="2" id="KW-0560">Oxidoreductase</keyword>
<dbReference type="AlphaFoldDB" id="A0A1I7MXN9"/>
<dbReference type="OrthoDB" id="9803104at2"/>
<dbReference type="EMBL" id="FPCK01000001">
    <property type="protein sequence ID" value="SFV27154.1"/>
    <property type="molecule type" value="Genomic_DNA"/>
</dbReference>
<feature type="domain" description="VOC" evidence="1">
    <location>
        <begin position="3"/>
        <end position="117"/>
    </location>
</feature>
<keyword evidence="3" id="KW-1185">Reference proteome</keyword>
<dbReference type="InterPro" id="IPR029068">
    <property type="entry name" value="Glyas_Bleomycin-R_OHBP_Dase"/>
</dbReference>
<reference evidence="2 3" key="1">
    <citation type="submission" date="2016-10" db="EMBL/GenBank/DDBJ databases">
        <authorList>
            <person name="de Groot N.N."/>
        </authorList>
    </citation>
    <scope>NUCLEOTIDE SEQUENCE [LARGE SCALE GENOMIC DNA]</scope>
    <source>
        <strain evidence="2 3">IPL20</strain>
    </source>
</reference>
<dbReference type="GO" id="GO:0051213">
    <property type="term" value="F:dioxygenase activity"/>
    <property type="evidence" value="ECO:0007669"/>
    <property type="project" value="UniProtKB-KW"/>
</dbReference>
<name>A0A1I7MXN9_9HYPH</name>
<sequence>MTKDYSITFFYYPDIHAVTAFYEEVLGFELVLDQGLARIYRIAPNSYFGVVDGNRGHLKHQEKSAVLLTIVAQDVEGWHARMKSAGVANLSEMLRGNYCEHFFFEDPAGYAIEIQRFHNPEIAKLFR</sequence>
<dbReference type="Proteomes" id="UP000199074">
    <property type="component" value="Unassembled WGS sequence"/>
</dbReference>
<proteinExistence type="predicted"/>
<dbReference type="RefSeq" id="WP_092423717.1">
    <property type="nucleotide sequence ID" value="NZ_FPCK01000001.1"/>
</dbReference>
<organism evidence="2 3">
    <name type="scientific">Devosia crocina</name>
    <dbReference type="NCBI Taxonomy" id="429728"/>
    <lineage>
        <taxon>Bacteria</taxon>
        <taxon>Pseudomonadati</taxon>
        <taxon>Pseudomonadota</taxon>
        <taxon>Alphaproteobacteria</taxon>
        <taxon>Hyphomicrobiales</taxon>
        <taxon>Devosiaceae</taxon>
        <taxon>Devosia</taxon>
    </lineage>
</organism>
<dbReference type="SUPFAM" id="SSF54593">
    <property type="entry name" value="Glyoxalase/Bleomycin resistance protein/Dihydroxybiphenyl dioxygenase"/>
    <property type="match status" value="1"/>
</dbReference>
<dbReference type="Pfam" id="PF00903">
    <property type="entry name" value="Glyoxalase"/>
    <property type="match status" value="1"/>
</dbReference>
<keyword evidence="2" id="KW-0223">Dioxygenase</keyword>
<dbReference type="InterPro" id="IPR004360">
    <property type="entry name" value="Glyas_Fos-R_dOase_dom"/>
</dbReference>
<evidence type="ECO:0000259" key="1">
    <source>
        <dbReference type="PROSITE" id="PS51819"/>
    </source>
</evidence>
<dbReference type="Gene3D" id="3.10.180.10">
    <property type="entry name" value="2,3-Dihydroxybiphenyl 1,2-Dioxygenase, domain 1"/>
    <property type="match status" value="1"/>
</dbReference>
<evidence type="ECO:0000313" key="3">
    <source>
        <dbReference type="Proteomes" id="UP000199074"/>
    </source>
</evidence>
<evidence type="ECO:0000313" key="2">
    <source>
        <dbReference type="EMBL" id="SFV27154.1"/>
    </source>
</evidence>
<accession>A0A1I7MXN9</accession>